<name>A0AAF0DNP9_9EURO</name>
<feature type="region of interest" description="Disordered" evidence="1">
    <location>
        <begin position="354"/>
        <end position="385"/>
    </location>
</feature>
<feature type="region of interest" description="Disordered" evidence="1">
    <location>
        <begin position="318"/>
        <end position="340"/>
    </location>
</feature>
<protein>
    <submittedName>
        <fullName evidence="2">Uncharacterized protein</fullName>
    </submittedName>
</protein>
<feature type="region of interest" description="Disordered" evidence="1">
    <location>
        <begin position="555"/>
        <end position="575"/>
    </location>
</feature>
<feature type="region of interest" description="Disordered" evidence="1">
    <location>
        <begin position="1"/>
        <end position="99"/>
    </location>
</feature>
<keyword evidence="3" id="KW-1185">Reference proteome</keyword>
<evidence type="ECO:0000313" key="2">
    <source>
        <dbReference type="EMBL" id="WEW61624.1"/>
    </source>
</evidence>
<sequence>MAPAPSVDMVDESVDTPNCTQVPGHSNDLQQSSPIYENSSWQPSTACGAHGNLNSKLQSQATSRHLQSNWREDKDCDGEDCKSTRVSTASRDLSPSHGLCTFNSFEVDSPPSEDDRQRGHYMTNTSTMPTHEADPSIAAMNAIVEEEEDSDGGGVSSTMLGTEAERILEHAKMRLTHMEGNLTRARTSLGLNLFSTPTLNEGTNNSHKYVFGHHRSLSKTESRVHTSLAGALLRRRLSQDFHIRAPHAKELRDVYSSLLQKRQPEVNPGRPYRSLSALASTSVSLNSIEAIAPKSPNSDCEPFKSSFTPLKGPAFLSPLKLDGGPKPSANKTHAQSALSKPHIELSRLQSLEDFNNLCPSRPPSRSQSQLDIRGPQNQTQDLRTKISTPGTHAEVDQGMRRHSLHNPSLPAALITAEQWYTNGSKCGTVCFRQNRVVNSGPAIEPVTDTSLEENKQMQSLAYSSPANSRFCGIETAHTDGQLMVELYDDLEDFSATGSGASTERLPEMLENAEQEAAETFPPGFIPGTVRHEDRFDAFDYEHFILHSALGNYSGSKSRRESYSSVGSTEARGPSMRHMERLVPDTIAYDSDFDFISKSATFATADRGEFDIQGYENRRFNGTLCCEKRDSVIKVSPGGQPSAALIDSLIRCAVPESKFVSNNTLLTSADFQRQDIKLLELLAHTLGCVGFQLLHSSFLHESSDSNEQTVILLRRRLNAARQILEGELDI</sequence>
<evidence type="ECO:0000256" key="1">
    <source>
        <dbReference type="SAM" id="MobiDB-lite"/>
    </source>
</evidence>
<accession>A0AAF0DNP9</accession>
<organism evidence="2 3">
    <name type="scientific">Emydomyces testavorans</name>
    <dbReference type="NCBI Taxonomy" id="2070801"/>
    <lineage>
        <taxon>Eukaryota</taxon>
        <taxon>Fungi</taxon>
        <taxon>Dikarya</taxon>
        <taxon>Ascomycota</taxon>
        <taxon>Pezizomycotina</taxon>
        <taxon>Eurotiomycetes</taxon>
        <taxon>Eurotiomycetidae</taxon>
        <taxon>Onygenales</taxon>
        <taxon>Nannizziopsiaceae</taxon>
        <taxon>Emydomyces</taxon>
    </lineage>
</organism>
<feature type="compositionally biased region" description="Polar residues" evidence="1">
    <location>
        <begin position="52"/>
        <end position="69"/>
    </location>
</feature>
<reference evidence="2" key="1">
    <citation type="submission" date="2023-03" db="EMBL/GenBank/DDBJ databases">
        <title>Emydomyces testavorans Genome Sequence.</title>
        <authorList>
            <person name="Hoyer L."/>
        </authorList>
    </citation>
    <scope>NUCLEOTIDE SEQUENCE</scope>
    <source>
        <strain evidence="2">16-2883</strain>
    </source>
</reference>
<evidence type="ECO:0000313" key="3">
    <source>
        <dbReference type="Proteomes" id="UP001219355"/>
    </source>
</evidence>
<feature type="compositionally biased region" description="Basic and acidic residues" evidence="1">
    <location>
        <begin position="70"/>
        <end position="83"/>
    </location>
</feature>
<feature type="compositionally biased region" description="Polar residues" evidence="1">
    <location>
        <begin position="15"/>
        <end position="45"/>
    </location>
</feature>
<feature type="compositionally biased region" description="Polar residues" evidence="1">
    <location>
        <begin position="375"/>
        <end position="385"/>
    </location>
</feature>
<gene>
    <name evidence="2" type="ORF">PRK78_007115</name>
</gene>
<feature type="compositionally biased region" description="Polar residues" evidence="1">
    <location>
        <begin position="84"/>
        <end position="93"/>
    </location>
</feature>
<dbReference type="EMBL" id="CP120631">
    <property type="protein sequence ID" value="WEW61624.1"/>
    <property type="molecule type" value="Genomic_DNA"/>
</dbReference>
<dbReference type="AlphaFoldDB" id="A0AAF0DNP9"/>
<proteinExistence type="predicted"/>
<feature type="compositionally biased region" description="Polar residues" evidence="1">
    <location>
        <begin position="329"/>
        <end position="338"/>
    </location>
</feature>
<dbReference type="Proteomes" id="UP001219355">
    <property type="component" value="Chromosome 5"/>
</dbReference>